<dbReference type="InterPro" id="IPR046118">
    <property type="entry name" value="DUF6115"/>
</dbReference>
<keyword evidence="4" id="KW-1185">Reference proteome</keyword>
<sequence>MVVVESVMIVIGVIFMIGSFFVMEKLSPKELQKIAEISDEEIKKIVERGMNQAQTQVDDKVDLLVEESVEHVEGKLDHLTNEKIMAVDEFSETVLEKIHANHEEVMFLYSMLNDKHTELIDFANELQTSIQDLRAEKKELEVMKVTVDTTLQNTIQEISQKDTKEEEEPNLEQEEACENEDLEEQKSNHNEEILRLYKDGMDVTQIARQLGIGQGEVKFVIDLHQINIQR</sequence>
<feature type="compositionally biased region" description="Acidic residues" evidence="1">
    <location>
        <begin position="165"/>
        <end position="183"/>
    </location>
</feature>
<dbReference type="Pfam" id="PF19610">
    <property type="entry name" value="DUF6115"/>
    <property type="match status" value="1"/>
</dbReference>
<dbReference type="AlphaFoldDB" id="A0A1G6APM3"/>
<gene>
    <name evidence="3" type="ORF">SAMN02910417_00807</name>
</gene>
<organism evidence="3 4">
    <name type="scientific">Eubacterium oxidoreducens</name>
    <dbReference type="NCBI Taxonomy" id="1732"/>
    <lineage>
        <taxon>Bacteria</taxon>
        <taxon>Bacillati</taxon>
        <taxon>Bacillota</taxon>
        <taxon>Clostridia</taxon>
        <taxon>Eubacteriales</taxon>
        <taxon>Eubacteriaceae</taxon>
        <taxon>Eubacterium</taxon>
    </lineage>
</organism>
<keyword evidence="2" id="KW-0812">Transmembrane</keyword>
<dbReference type="Gene3D" id="6.10.250.680">
    <property type="match status" value="1"/>
</dbReference>
<dbReference type="Gene3D" id="1.10.10.60">
    <property type="entry name" value="Homeodomain-like"/>
    <property type="match status" value="1"/>
</dbReference>
<keyword evidence="2" id="KW-0472">Membrane</keyword>
<evidence type="ECO:0000256" key="2">
    <source>
        <dbReference type="SAM" id="Phobius"/>
    </source>
</evidence>
<dbReference type="EMBL" id="FMXR01000006">
    <property type="protein sequence ID" value="SDB10267.1"/>
    <property type="molecule type" value="Genomic_DNA"/>
</dbReference>
<feature type="region of interest" description="Disordered" evidence="1">
    <location>
        <begin position="159"/>
        <end position="188"/>
    </location>
</feature>
<keyword evidence="2" id="KW-1133">Transmembrane helix</keyword>
<dbReference type="Proteomes" id="UP000199228">
    <property type="component" value="Unassembled WGS sequence"/>
</dbReference>
<feature type="transmembrane region" description="Helical" evidence="2">
    <location>
        <begin position="6"/>
        <end position="23"/>
    </location>
</feature>
<reference evidence="3 4" key="1">
    <citation type="submission" date="2016-10" db="EMBL/GenBank/DDBJ databases">
        <authorList>
            <person name="de Groot N.N."/>
        </authorList>
    </citation>
    <scope>NUCLEOTIDE SEQUENCE [LARGE SCALE GENOMIC DNA]</scope>
    <source>
        <strain evidence="3 4">DSM 3217</strain>
    </source>
</reference>
<dbReference type="STRING" id="1732.SAMN02910417_00807"/>
<name>A0A1G6APM3_EUBOX</name>
<protein>
    <submittedName>
        <fullName evidence="3">Uncharacterized protein</fullName>
    </submittedName>
</protein>
<evidence type="ECO:0000313" key="4">
    <source>
        <dbReference type="Proteomes" id="UP000199228"/>
    </source>
</evidence>
<dbReference type="OrthoDB" id="2086261at2"/>
<proteinExistence type="predicted"/>
<evidence type="ECO:0000313" key="3">
    <source>
        <dbReference type="EMBL" id="SDB10267.1"/>
    </source>
</evidence>
<dbReference type="RefSeq" id="WP_090172451.1">
    <property type="nucleotide sequence ID" value="NZ_FMXR01000006.1"/>
</dbReference>
<accession>A0A1G6APM3</accession>
<evidence type="ECO:0000256" key="1">
    <source>
        <dbReference type="SAM" id="MobiDB-lite"/>
    </source>
</evidence>